<feature type="domain" description="Peripheral subunit-binding (PSBD)" evidence="3">
    <location>
        <begin position="3"/>
        <end position="40"/>
    </location>
</feature>
<gene>
    <name evidence="4" type="ordered locus">Deipr_0063</name>
</gene>
<dbReference type="Pfam" id="PF02817">
    <property type="entry name" value="E3_binding"/>
    <property type="match status" value="1"/>
</dbReference>
<accession>F0RIY0</accession>
<evidence type="ECO:0000256" key="1">
    <source>
        <dbReference type="ARBA" id="ARBA00007317"/>
    </source>
</evidence>
<dbReference type="STRING" id="693977.Deipr_0063"/>
<dbReference type="HOGENOM" id="CLU_538316_0_0_0"/>
<protein>
    <submittedName>
        <fullName evidence="4">E3 binding domain protein</fullName>
    </submittedName>
</protein>
<evidence type="ECO:0000256" key="2">
    <source>
        <dbReference type="SAM" id="MobiDB-lite"/>
    </source>
</evidence>
<dbReference type="Gene3D" id="4.10.320.10">
    <property type="entry name" value="E3-binding domain"/>
    <property type="match status" value="1"/>
</dbReference>
<keyword evidence="5" id="KW-1185">Reference proteome</keyword>
<dbReference type="RefSeq" id="WP_013613848.1">
    <property type="nucleotide sequence ID" value="NC_015161.1"/>
</dbReference>
<feature type="region of interest" description="Disordered" evidence="2">
    <location>
        <begin position="172"/>
        <end position="264"/>
    </location>
</feature>
<dbReference type="AlphaFoldDB" id="F0RIY0"/>
<feature type="compositionally biased region" description="Polar residues" evidence="2">
    <location>
        <begin position="234"/>
        <end position="247"/>
    </location>
</feature>
<dbReference type="EMBL" id="CP002536">
    <property type="protein sequence ID" value="ADY25239.1"/>
    <property type="molecule type" value="Genomic_DNA"/>
</dbReference>
<evidence type="ECO:0000259" key="3">
    <source>
        <dbReference type="PROSITE" id="PS51826"/>
    </source>
</evidence>
<evidence type="ECO:0000313" key="5">
    <source>
        <dbReference type="Proteomes" id="UP000007718"/>
    </source>
</evidence>
<dbReference type="eggNOG" id="COG0508">
    <property type="taxonomic scope" value="Bacteria"/>
</dbReference>
<dbReference type="KEGG" id="dpt:Deipr_0063"/>
<dbReference type="Proteomes" id="UP000007718">
    <property type="component" value="Chromosome"/>
</dbReference>
<reference evidence="4 5" key="2">
    <citation type="journal article" date="2012" name="Stand. Genomic Sci.">
        <title>Complete genome sequence of the orange-red pigmented, radioresistant Deinococcus proteolyticus type strain (MRP(T)).</title>
        <authorList>
            <person name="Copeland A."/>
            <person name="Zeytun A."/>
            <person name="Yassawong M."/>
            <person name="Nolan M."/>
            <person name="Lucas S."/>
            <person name="Hammon N."/>
            <person name="Deshpande S."/>
            <person name="Cheng J.F."/>
            <person name="Han C."/>
            <person name="Tapia R."/>
            <person name="Goodwin L.A."/>
            <person name="Pitluck S."/>
            <person name="Mavromatis K."/>
            <person name="Liolios K."/>
            <person name="Pagani I."/>
            <person name="Ivanova N."/>
            <person name="Mikhailova N."/>
            <person name="Pati A."/>
            <person name="Chen A."/>
            <person name="Palaniappan K."/>
            <person name="Land M."/>
            <person name="Hauser L."/>
            <person name="Jeffries C.D."/>
            <person name="Brambilla E.M."/>
            <person name="Rohde M."/>
            <person name="Sikorski J."/>
            <person name="Pukall R."/>
            <person name="Goker M."/>
            <person name="Detter J.C."/>
            <person name="Woyke T."/>
            <person name="Bristow J."/>
            <person name="Eisen J.A."/>
            <person name="Markowitz V."/>
            <person name="Hugenholtz P."/>
            <person name="Kyrpides N.C."/>
            <person name="Klenk H.P."/>
            <person name="Lapidus A."/>
        </authorList>
    </citation>
    <scope>NUCLEOTIDE SEQUENCE [LARGE SCALE GENOMIC DNA]</scope>
    <source>
        <strain evidence="5">ATCC 35074 / DSM 20540 / JCM 6276 / NBRC 101906 / NCIMB 13154 / VKM Ac-1939 / CCM 2703 / MRP</strain>
    </source>
</reference>
<sequence length="495" mass="50386">MDNISPLAKTLAESNGIDWRAIQGSGAGGQIVEQDIINYLTRVMSGEEEPPATPVDLPPPDWTGDELPAGMSAEMLSQAGVESDIAALVNQAPLAQAPASQQMAQDLSSQGATLEEDEFELDLEDEPAAPVAAEPVSTEPVVTNEVAPAPAASQPAATGGLGGLLSQLYQSPASQAPAPQVPAPQAPEVAATPAYGQPAGFSQGGTGQGGYDRSAYGQSDDGQGSSEPAYAEQTAPQTEQTAVQDTTEPAYAQAEATQPTASDALRFTDSQDAAGDIRQQAAEPAVAAVSEVSSQSADVETAASAAVETAVMVPAPAEQPEQAAPALAAPAPAAPAARPEQAVWFGVYLRRDADLQAASNLRDQLNAALGQDVPFSLLVARAAQQHAGMLNLSAVAIQDVYSHRARSVGAPGAGLRDALSAIDRDHEGGADLLVVNAGTFDLDELHYPDAVTLSLGRVVDGRAALSLNGNVDTAQAAEFLAAVAGSLEAPVSLIV</sequence>
<proteinExistence type="inferred from homology"/>
<reference evidence="5" key="1">
    <citation type="submission" date="2011-02" db="EMBL/GenBank/DDBJ databases">
        <title>The complete sequence of chromosome of Deinococcus proteolyticus DSM 20540.</title>
        <authorList>
            <consortium name="US DOE Joint Genome Institute (JGI-PGF)"/>
            <person name="Lucas S."/>
            <person name="Copeland A."/>
            <person name="Lapidus A."/>
            <person name="Bruce D."/>
            <person name="Goodwin L."/>
            <person name="Pitluck S."/>
            <person name="Kyrpides N."/>
            <person name="Mavromatis K."/>
            <person name="Pagani I."/>
            <person name="Ivanova N."/>
            <person name="Ovchinnikova G."/>
            <person name="Zeytun A."/>
            <person name="Detter J.C."/>
            <person name="Han C."/>
            <person name="Land M."/>
            <person name="Hauser L."/>
            <person name="Markowitz V."/>
            <person name="Cheng J.-F."/>
            <person name="Hugenholtz P."/>
            <person name="Woyke T."/>
            <person name="Wu D."/>
            <person name="Pukall R."/>
            <person name="Steenblock K."/>
            <person name="Brambilla E."/>
            <person name="Klenk H.-P."/>
            <person name="Eisen J.A."/>
        </authorList>
    </citation>
    <scope>NUCLEOTIDE SEQUENCE [LARGE SCALE GENOMIC DNA]</scope>
    <source>
        <strain evidence="5">ATCC 35074 / DSM 20540 / JCM 6276 / NBRC 101906 / NCIMB 13154 / VKM Ac-1939 / CCM 2703 / MRP</strain>
    </source>
</reference>
<dbReference type="InterPro" id="IPR004167">
    <property type="entry name" value="PSBD"/>
</dbReference>
<dbReference type="SUPFAM" id="SSF47005">
    <property type="entry name" value="Peripheral subunit-binding domain of 2-oxo acid dehydrogenase complex"/>
    <property type="match status" value="1"/>
</dbReference>
<dbReference type="InterPro" id="IPR036625">
    <property type="entry name" value="E3-bd_dom_sf"/>
</dbReference>
<organism evidence="4 5">
    <name type="scientific">Deinococcus proteolyticus (strain ATCC 35074 / DSM 20540 / JCM 6276 / NBRC 101906 / NCIMB 13154 / VKM Ac-1939 / CCM 2703 / MRP)</name>
    <dbReference type="NCBI Taxonomy" id="693977"/>
    <lineage>
        <taxon>Bacteria</taxon>
        <taxon>Thermotogati</taxon>
        <taxon>Deinococcota</taxon>
        <taxon>Deinococci</taxon>
        <taxon>Deinococcales</taxon>
        <taxon>Deinococcaceae</taxon>
        <taxon>Deinococcus</taxon>
    </lineage>
</organism>
<feature type="region of interest" description="Disordered" evidence="2">
    <location>
        <begin position="99"/>
        <end position="121"/>
    </location>
</feature>
<feature type="compositionally biased region" description="Polar residues" evidence="2">
    <location>
        <begin position="216"/>
        <end position="226"/>
    </location>
</feature>
<dbReference type="GO" id="GO:0016746">
    <property type="term" value="F:acyltransferase activity"/>
    <property type="evidence" value="ECO:0007669"/>
    <property type="project" value="InterPro"/>
</dbReference>
<dbReference type="PROSITE" id="PS51826">
    <property type="entry name" value="PSBD"/>
    <property type="match status" value="1"/>
</dbReference>
<dbReference type="OrthoDB" id="69006at2"/>
<evidence type="ECO:0000313" key="4">
    <source>
        <dbReference type="EMBL" id="ADY25239.1"/>
    </source>
</evidence>
<name>F0RIY0_DEIPM</name>
<comment type="similarity">
    <text evidence="1">Belongs to the 2-oxoacid dehydrogenase family.</text>
</comment>